<dbReference type="SMART" id="SM01065">
    <property type="entry name" value="CBM_2"/>
    <property type="match status" value="2"/>
</dbReference>
<dbReference type="SUPFAM" id="SSF46689">
    <property type="entry name" value="Homeodomain-like"/>
    <property type="match status" value="1"/>
</dbReference>
<dbReference type="SMART" id="SM00342">
    <property type="entry name" value="HTH_ARAC"/>
    <property type="match status" value="1"/>
</dbReference>
<feature type="transmembrane region" description="Helical" evidence="4">
    <location>
        <begin position="308"/>
        <end position="327"/>
    </location>
</feature>
<dbReference type="GO" id="GO:2001070">
    <property type="term" value="F:starch binding"/>
    <property type="evidence" value="ECO:0007669"/>
    <property type="project" value="InterPro"/>
</dbReference>
<keyword evidence="4" id="KW-0472">Membrane</keyword>
<keyword evidence="3" id="KW-0804">Transcription</keyword>
<feature type="transmembrane region" description="Helical" evidence="4">
    <location>
        <begin position="278"/>
        <end position="296"/>
    </location>
</feature>
<keyword evidence="4" id="KW-0812">Transmembrane</keyword>
<dbReference type="InterPro" id="IPR009057">
    <property type="entry name" value="Homeodomain-like_sf"/>
</dbReference>
<dbReference type="GO" id="GO:0043565">
    <property type="term" value="F:sequence-specific DNA binding"/>
    <property type="evidence" value="ECO:0007669"/>
    <property type="project" value="InterPro"/>
</dbReference>
<proteinExistence type="predicted"/>
<keyword evidence="7" id="KW-1185">Reference proteome</keyword>
<dbReference type="InterPro" id="IPR002044">
    <property type="entry name" value="CBM20"/>
</dbReference>
<feature type="transmembrane region" description="Helical" evidence="4">
    <location>
        <begin position="246"/>
        <end position="266"/>
    </location>
</feature>
<evidence type="ECO:0000256" key="4">
    <source>
        <dbReference type="SAM" id="Phobius"/>
    </source>
</evidence>
<name>A0A2Z4GHQ9_9BACT</name>
<feature type="transmembrane region" description="Helical" evidence="4">
    <location>
        <begin position="420"/>
        <end position="444"/>
    </location>
</feature>
<dbReference type="AlphaFoldDB" id="A0A2Z4GHQ9"/>
<feature type="domain" description="HTH araC/xylS-type" evidence="5">
    <location>
        <begin position="525"/>
        <end position="633"/>
    </location>
</feature>
<dbReference type="InterPro" id="IPR013783">
    <property type="entry name" value="Ig-like_fold"/>
</dbReference>
<dbReference type="PANTHER" id="PTHR43280:SF29">
    <property type="entry name" value="ARAC-FAMILY TRANSCRIPTIONAL REGULATOR"/>
    <property type="match status" value="1"/>
</dbReference>
<keyword evidence="4" id="KW-1133">Transmembrane helix</keyword>
<evidence type="ECO:0000256" key="1">
    <source>
        <dbReference type="ARBA" id="ARBA00023015"/>
    </source>
</evidence>
<evidence type="ECO:0000313" key="7">
    <source>
        <dbReference type="Proteomes" id="UP000249873"/>
    </source>
</evidence>
<dbReference type="RefSeq" id="WP_111373835.1">
    <property type="nucleotide sequence ID" value="NZ_CP029480.1"/>
</dbReference>
<evidence type="ECO:0000256" key="2">
    <source>
        <dbReference type="ARBA" id="ARBA00023125"/>
    </source>
</evidence>
<dbReference type="Gene3D" id="1.10.10.60">
    <property type="entry name" value="Homeodomain-like"/>
    <property type="match status" value="2"/>
</dbReference>
<reference evidence="6 7" key="1">
    <citation type="submission" date="2018-05" db="EMBL/GenBank/DDBJ databases">
        <title>Complete genome sequence of Arcticibacterium luteifluviistationis SM1504T, a cytophagaceae bacterium isolated from Arctic surface seawater.</title>
        <authorList>
            <person name="Li Y."/>
            <person name="Qin Q.-L."/>
        </authorList>
    </citation>
    <scope>NUCLEOTIDE SEQUENCE [LARGE SCALE GENOMIC DNA]</scope>
    <source>
        <strain evidence="6 7">SM1504</strain>
    </source>
</reference>
<feature type="transmembrane region" description="Helical" evidence="4">
    <location>
        <begin position="378"/>
        <end position="399"/>
    </location>
</feature>
<dbReference type="PROSITE" id="PS01124">
    <property type="entry name" value="HTH_ARAC_FAMILY_2"/>
    <property type="match status" value="1"/>
</dbReference>
<evidence type="ECO:0000256" key="3">
    <source>
        <dbReference type="ARBA" id="ARBA00023163"/>
    </source>
</evidence>
<dbReference type="Proteomes" id="UP000249873">
    <property type="component" value="Chromosome"/>
</dbReference>
<dbReference type="InterPro" id="IPR018060">
    <property type="entry name" value="HTH_AraC"/>
</dbReference>
<keyword evidence="1" id="KW-0805">Transcription regulation</keyword>
<organism evidence="6 7">
    <name type="scientific">Arcticibacterium luteifluviistationis</name>
    <dbReference type="NCBI Taxonomy" id="1784714"/>
    <lineage>
        <taxon>Bacteria</taxon>
        <taxon>Pseudomonadati</taxon>
        <taxon>Bacteroidota</taxon>
        <taxon>Cytophagia</taxon>
        <taxon>Cytophagales</taxon>
        <taxon>Leadbetterellaceae</taxon>
        <taxon>Arcticibacterium</taxon>
    </lineage>
</organism>
<feature type="transmembrane region" description="Helical" evidence="4">
    <location>
        <begin position="464"/>
        <end position="481"/>
    </location>
</feature>
<accession>A0A2Z4GHQ9</accession>
<dbReference type="InterPro" id="IPR013784">
    <property type="entry name" value="Carb-bd-like_fold"/>
</dbReference>
<dbReference type="GO" id="GO:0003700">
    <property type="term" value="F:DNA-binding transcription factor activity"/>
    <property type="evidence" value="ECO:0007669"/>
    <property type="project" value="InterPro"/>
</dbReference>
<dbReference type="EMBL" id="CP029480">
    <property type="protein sequence ID" value="AWW00469.1"/>
    <property type="molecule type" value="Genomic_DNA"/>
</dbReference>
<dbReference type="KEGG" id="als:DJ013_20720"/>
<dbReference type="OrthoDB" id="5492415at2"/>
<dbReference type="Pfam" id="PF12833">
    <property type="entry name" value="HTH_18"/>
    <property type="match status" value="1"/>
</dbReference>
<dbReference type="SUPFAM" id="SSF49452">
    <property type="entry name" value="Starch-binding domain-like"/>
    <property type="match status" value="1"/>
</dbReference>
<protein>
    <submittedName>
        <fullName evidence="6">AraC family transcriptional regulator</fullName>
    </submittedName>
</protein>
<evidence type="ECO:0000259" key="5">
    <source>
        <dbReference type="PROSITE" id="PS01124"/>
    </source>
</evidence>
<dbReference type="Gene3D" id="2.60.40.10">
    <property type="entry name" value="Immunoglobulins"/>
    <property type="match status" value="2"/>
</dbReference>
<dbReference type="PANTHER" id="PTHR43280">
    <property type="entry name" value="ARAC-FAMILY TRANSCRIPTIONAL REGULATOR"/>
    <property type="match status" value="1"/>
</dbReference>
<evidence type="ECO:0000313" key="6">
    <source>
        <dbReference type="EMBL" id="AWW00469.1"/>
    </source>
</evidence>
<keyword evidence="2" id="KW-0238">DNA-binding</keyword>
<gene>
    <name evidence="6" type="ORF">DJ013_20720</name>
</gene>
<feature type="transmembrane region" description="Helical" evidence="4">
    <location>
        <begin position="339"/>
        <end position="358"/>
    </location>
</feature>
<sequence>MRSFYENIGQGLQRIFLSSLVILCFQTLGLSQLKVDVKLEVEPLIEKGDIYISTDFSDWNAGDPDFRMTKIGPSQYSIILENPPESFEYKFTQGTWATAEGTPAGLALPNRIYNRNDQNQTEIKNSILGWEEQIVYSFIVNAIPENTPEDASIYVAGNFNNWDPADEHYKLKRSIDGSYRCKLYSDSEEIEFKFTRGSWDSVEGRESGKARPNRTLKRQFTEDVDNLTFRIVGWEDLQGAFSFYSIYDLLLLFSVFQGILLLISIPNLQSNNTGTNKWLLCTIGLSTFSIFFYLLSNYQNSVQSFSQVLFFSDFVIFLYGPIFYFYLRKLLFNIENLPSKWYLHFIPFLIQLIIYLPFLLQPDKTLLDRIMNQESTLVILFLGIGFAGFLWNSYYWNLFRKTIKNYQEQFQSNFSYDQNLNYLTTILIIQFVCLTIWFAFFVVFGLSRFFNYETVDLQENFIDLIWLSFSMITYILGYFAIHQPETFKATPENISIFDDILESTIPKKASNTVIKKDPTTTEAILPVIEALEKNIENNKPFLNPKLTLSELAAQINSQPHILSKAINEHYGKNFFELINGYRIDEFKSLVEQEKFSHYTLLALAYEVGFNSKTAFNRSFKKITKQTPKEYFEEVKERSN</sequence>